<dbReference type="RefSeq" id="WP_013389145.1">
    <property type="nucleotide sequence ID" value="NC_014633.1"/>
</dbReference>
<organism evidence="5 6">
    <name type="scientific">Ilyobacter polytropus (strain ATCC 51220 / DSM 2926 / LMG 16218 / CuHBu1)</name>
    <dbReference type="NCBI Taxonomy" id="572544"/>
    <lineage>
        <taxon>Bacteria</taxon>
        <taxon>Fusobacteriati</taxon>
        <taxon>Fusobacteriota</taxon>
        <taxon>Fusobacteriia</taxon>
        <taxon>Fusobacteriales</taxon>
        <taxon>Fusobacteriaceae</taxon>
        <taxon>Ilyobacter</taxon>
    </lineage>
</organism>
<sequence length="113" mass="13252">MENKDILGDCSNGAICHMAYTMNRIAGKWKLVILWHIYDKEVIRYGELKRNIGKITHKMLSNQLKELVSDGIIHKEIYHQVPPKVEYSLTEYGKTLAPIMDMLYEWGKKNRKD</sequence>
<keyword evidence="2" id="KW-0238">DNA-binding</keyword>
<dbReference type="InterPro" id="IPR036388">
    <property type="entry name" value="WH-like_DNA-bd_sf"/>
</dbReference>
<reference evidence="5 6" key="1">
    <citation type="journal article" date="2010" name="Stand. Genomic Sci.">
        <title>Complete genome sequence of Ilyobacter polytropus type strain (CuHbu1).</title>
        <authorList>
            <person name="Sikorski J."/>
            <person name="Chertkov O."/>
            <person name="Lapidus A."/>
            <person name="Nolan M."/>
            <person name="Lucas S."/>
            <person name="Del Rio T.G."/>
            <person name="Tice H."/>
            <person name="Cheng J.F."/>
            <person name="Tapia R."/>
            <person name="Han C."/>
            <person name="Goodwin L."/>
            <person name="Pitluck S."/>
            <person name="Liolios K."/>
            <person name="Ivanova N."/>
            <person name="Mavromatis K."/>
            <person name="Mikhailova N."/>
            <person name="Pati A."/>
            <person name="Chen A."/>
            <person name="Palaniappan K."/>
            <person name="Land M."/>
            <person name="Hauser L."/>
            <person name="Chang Y.J."/>
            <person name="Jeffries C.D."/>
            <person name="Brambilla E."/>
            <person name="Yasawong M."/>
            <person name="Rohde M."/>
            <person name="Pukall R."/>
            <person name="Spring S."/>
            <person name="Goker M."/>
            <person name="Woyke T."/>
            <person name="Bristow J."/>
            <person name="Eisen J.A."/>
            <person name="Markowitz V."/>
            <person name="Hugenholtz P."/>
            <person name="Kyrpides N.C."/>
            <person name="Klenk H.P."/>
        </authorList>
    </citation>
    <scope>NUCLEOTIDE SEQUENCE [LARGE SCALE GENOMIC DNA]</scope>
    <source>
        <strain evidence="6">ATCC 51220 / DSM 2926 / LMG 16218 / CuHBu1</strain>
        <plasmid evidence="6">pILYOP01</plasmid>
    </source>
</reference>
<evidence type="ECO:0000256" key="3">
    <source>
        <dbReference type="ARBA" id="ARBA00023163"/>
    </source>
</evidence>
<gene>
    <name evidence="5" type="ordered locus">Ilyop_2737</name>
</gene>
<dbReference type="InterPro" id="IPR002577">
    <property type="entry name" value="HTH_HxlR"/>
</dbReference>
<dbReference type="PANTHER" id="PTHR33204:SF29">
    <property type="entry name" value="TRANSCRIPTIONAL REGULATOR"/>
    <property type="match status" value="1"/>
</dbReference>
<evidence type="ECO:0000313" key="5">
    <source>
        <dbReference type="EMBL" id="ADO84492.1"/>
    </source>
</evidence>
<dbReference type="AlphaFoldDB" id="E3HD16"/>
<evidence type="ECO:0000256" key="1">
    <source>
        <dbReference type="ARBA" id="ARBA00023015"/>
    </source>
</evidence>
<keyword evidence="1" id="KW-0805">Transcription regulation</keyword>
<dbReference type="SUPFAM" id="SSF46785">
    <property type="entry name" value="Winged helix' DNA-binding domain"/>
    <property type="match status" value="1"/>
</dbReference>
<evidence type="ECO:0000256" key="2">
    <source>
        <dbReference type="ARBA" id="ARBA00023125"/>
    </source>
</evidence>
<dbReference type="EMBL" id="CP002282">
    <property type="protein sequence ID" value="ADO84492.1"/>
    <property type="molecule type" value="Genomic_DNA"/>
</dbReference>
<evidence type="ECO:0000313" key="6">
    <source>
        <dbReference type="Proteomes" id="UP000006875"/>
    </source>
</evidence>
<dbReference type="Pfam" id="PF01638">
    <property type="entry name" value="HxlR"/>
    <property type="match status" value="1"/>
</dbReference>
<keyword evidence="6" id="KW-1185">Reference proteome</keyword>
<dbReference type="HOGENOM" id="CLU_111585_5_3_0"/>
<dbReference type="InterPro" id="IPR036390">
    <property type="entry name" value="WH_DNA-bd_sf"/>
</dbReference>
<geneLocation type="plasmid" evidence="5 6">
    <name>pILYOP01</name>
</geneLocation>
<dbReference type="PANTHER" id="PTHR33204">
    <property type="entry name" value="TRANSCRIPTIONAL REGULATOR, MARR FAMILY"/>
    <property type="match status" value="1"/>
</dbReference>
<dbReference type="Gene3D" id="1.10.10.10">
    <property type="entry name" value="Winged helix-like DNA-binding domain superfamily/Winged helix DNA-binding domain"/>
    <property type="match status" value="1"/>
</dbReference>
<dbReference type="Proteomes" id="UP000006875">
    <property type="component" value="Plasmid pILYOP01"/>
</dbReference>
<protein>
    <submittedName>
        <fullName evidence="5">Transcriptional regulator, HxlR family</fullName>
    </submittedName>
</protein>
<name>E3HD16_ILYPC</name>
<dbReference type="KEGG" id="ipo:Ilyop_2737"/>
<dbReference type="PROSITE" id="PS51118">
    <property type="entry name" value="HTH_HXLR"/>
    <property type="match status" value="1"/>
</dbReference>
<evidence type="ECO:0000259" key="4">
    <source>
        <dbReference type="PROSITE" id="PS51118"/>
    </source>
</evidence>
<keyword evidence="5" id="KW-0614">Plasmid</keyword>
<proteinExistence type="predicted"/>
<accession>E3HD16</accession>
<feature type="domain" description="HTH hxlR-type" evidence="4">
    <location>
        <begin position="16"/>
        <end position="113"/>
    </location>
</feature>
<dbReference type="GO" id="GO:0003677">
    <property type="term" value="F:DNA binding"/>
    <property type="evidence" value="ECO:0007669"/>
    <property type="project" value="UniProtKB-KW"/>
</dbReference>
<keyword evidence="3" id="KW-0804">Transcription</keyword>
<dbReference type="OrthoDB" id="9791143at2"/>